<name>A0ABM0MJN5_SACKO</name>
<feature type="domain" description="EGF-like" evidence="10">
    <location>
        <begin position="164"/>
        <end position="200"/>
    </location>
</feature>
<feature type="domain" description="Kringle" evidence="11">
    <location>
        <begin position="30"/>
        <end position="116"/>
    </location>
</feature>
<dbReference type="InterPro" id="IPR013806">
    <property type="entry name" value="Kringle-like"/>
</dbReference>
<feature type="disulfide bond" evidence="5">
    <location>
        <begin position="190"/>
        <end position="199"/>
    </location>
</feature>
<feature type="domain" description="EGF-like" evidence="10">
    <location>
        <begin position="122"/>
        <end position="162"/>
    </location>
</feature>
<evidence type="ECO:0000256" key="8">
    <source>
        <dbReference type="SAM" id="Phobius"/>
    </source>
</evidence>
<dbReference type="Gene3D" id="2.10.25.10">
    <property type="entry name" value="Laminin"/>
    <property type="match status" value="4"/>
</dbReference>
<feature type="domain" description="EGF-like" evidence="10">
    <location>
        <begin position="243"/>
        <end position="280"/>
    </location>
</feature>
<keyword evidence="8" id="KW-1133">Transmembrane helix</keyword>
<feature type="chain" id="PRO_5046136213" evidence="9">
    <location>
        <begin position="26"/>
        <end position="624"/>
    </location>
</feature>
<keyword evidence="4 5" id="KW-1015">Disulfide bond</keyword>
<dbReference type="SMART" id="SM00181">
    <property type="entry name" value="EGF"/>
    <property type="match status" value="4"/>
</dbReference>
<dbReference type="Gene3D" id="2.40.20.10">
    <property type="entry name" value="Plasminogen Kringle 4"/>
    <property type="match status" value="1"/>
</dbReference>
<dbReference type="SUPFAM" id="SSF57196">
    <property type="entry name" value="EGF/Laminin"/>
    <property type="match status" value="4"/>
</dbReference>
<dbReference type="SMART" id="SM00179">
    <property type="entry name" value="EGF_CA"/>
    <property type="match status" value="3"/>
</dbReference>
<dbReference type="PROSITE" id="PS00022">
    <property type="entry name" value="EGF_1"/>
    <property type="match status" value="4"/>
</dbReference>
<evidence type="ECO:0000256" key="4">
    <source>
        <dbReference type="ARBA" id="ARBA00023157"/>
    </source>
</evidence>
<feature type="disulfide bond" evidence="5">
    <location>
        <begin position="270"/>
        <end position="279"/>
    </location>
</feature>
<dbReference type="InterPro" id="IPR018097">
    <property type="entry name" value="EGF_Ca-bd_CS"/>
</dbReference>
<evidence type="ECO:0000259" key="11">
    <source>
        <dbReference type="PROSITE" id="PS50070"/>
    </source>
</evidence>
<dbReference type="PROSITE" id="PS50026">
    <property type="entry name" value="EGF_3"/>
    <property type="match status" value="4"/>
</dbReference>
<feature type="disulfide bond" evidence="5">
    <location>
        <begin position="152"/>
        <end position="161"/>
    </location>
</feature>
<keyword evidence="3" id="KW-0677">Repeat</keyword>
<evidence type="ECO:0000256" key="1">
    <source>
        <dbReference type="ARBA" id="ARBA00022536"/>
    </source>
</evidence>
<evidence type="ECO:0000256" key="9">
    <source>
        <dbReference type="SAM" id="SignalP"/>
    </source>
</evidence>
<dbReference type="SUPFAM" id="SSF57440">
    <property type="entry name" value="Kringle-like"/>
    <property type="match status" value="1"/>
</dbReference>
<protein>
    <submittedName>
        <fullName evidence="13">Slit homolog 1 protein-like</fullName>
    </submittedName>
</protein>
<dbReference type="GeneID" id="102804294"/>
<dbReference type="PANTHER" id="PTHR12916">
    <property type="entry name" value="CYTOCHROME C OXIDASE POLYPEPTIDE VIC-2"/>
    <property type="match status" value="1"/>
</dbReference>
<dbReference type="SMART" id="SM00130">
    <property type="entry name" value="KR"/>
    <property type="match status" value="1"/>
</dbReference>
<reference evidence="13" key="1">
    <citation type="submission" date="2025-08" db="UniProtKB">
        <authorList>
            <consortium name="RefSeq"/>
        </authorList>
    </citation>
    <scope>IDENTIFICATION</scope>
    <source>
        <tissue evidence="13">Testes</tissue>
    </source>
</reference>
<dbReference type="Pfam" id="PF12661">
    <property type="entry name" value="hEGF"/>
    <property type="match status" value="1"/>
</dbReference>
<dbReference type="InterPro" id="IPR000152">
    <property type="entry name" value="EGF-type_Asp/Asn_hydroxyl_site"/>
</dbReference>
<keyword evidence="12" id="KW-1185">Reference proteome</keyword>
<accession>A0ABM0MJN5</accession>
<keyword evidence="1 5" id="KW-0245">EGF-like domain</keyword>
<keyword evidence="8" id="KW-0812">Transmembrane</keyword>
<feature type="transmembrane region" description="Helical" evidence="8">
    <location>
        <begin position="353"/>
        <end position="377"/>
    </location>
</feature>
<evidence type="ECO:0000256" key="6">
    <source>
        <dbReference type="PROSITE-ProRule" id="PRU00121"/>
    </source>
</evidence>
<dbReference type="RefSeq" id="XP_006820226.1">
    <property type="nucleotide sequence ID" value="XM_006820163.1"/>
</dbReference>
<dbReference type="PANTHER" id="PTHR12916:SF9">
    <property type="entry name" value="NEUROGENIC LOCUS NOTCH HOMOLOG PROTEIN 1-RELATED"/>
    <property type="match status" value="1"/>
</dbReference>
<dbReference type="InterPro" id="IPR000001">
    <property type="entry name" value="Kringle"/>
</dbReference>
<evidence type="ECO:0000313" key="13">
    <source>
        <dbReference type="RefSeq" id="XP_006820226.1"/>
    </source>
</evidence>
<gene>
    <name evidence="13" type="primary">LOC102804294</name>
</gene>
<evidence type="ECO:0000256" key="3">
    <source>
        <dbReference type="ARBA" id="ARBA00022737"/>
    </source>
</evidence>
<feature type="disulfide bond" evidence="5">
    <location>
        <begin position="229"/>
        <end position="238"/>
    </location>
</feature>
<dbReference type="PROSITE" id="PS01187">
    <property type="entry name" value="EGF_CA"/>
    <property type="match status" value="1"/>
</dbReference>
<evidence type="ECO:0000256" key="7">
    <source>
        <dbReference type="SAM" id="MobiDB-lite"/>
    </source>
</evidence>
<evidence type="ECO:0000256" key="5">
    <source>
        <dbReference type="PROSITE-ProRule" id="PRU00076"/>
    </source>
</evidence>
<dbReference type="PRINTS" id="PR00018">
    <property type="entry name" value="KRINGLE"/>
</dbReference>
<feature type="domain" description="EGF-like" evidence="10">
    <location>
        <begin position="202"/>
        <end position="239"/>
    </location>
</feature>
<dbReference type="Proteomes" id="UP000694865">
    <property type="component" value="Unplaced"/>
</dbReference>
<dbReference type="CDD" id="cd00054">
    <property type="entry name" value="EGF_CA"/>
    <property type="match status" value="2"/>
</dbReference>
<keyword evidence="9" id="KW-0732">Signal</keyword>
<dbReference type="Pfam" id="PF00051">
    <property type="entry name" value="Kringle"/>
    <property type="match status" value="1"/>
</dbReference>
<dbReference type="Pfam" id="PF00008">
    <property type="entry name" value="EGF"/>
    <property type="match status" value="2"/>
</dbReference>
<dbReference type="PROSITE" id="PS00010">
    <property type="entry name" value="ASX_HYDROXYL"/>
    <property type="match status" value="2"/>
</dbReference>
<dbReference type="InterPro" id="IPR001881">
    <property type="entry name" value="EGF-like_Ca-bd_dom"/>
</dbReference>
<evidence type="ECO:0000256" key="2">
    <source>
        <dbReference type="ARBA" id="ARBA00022572"/>
    </source>
</evidence>
<dbReference type="InterPro" id="IPR038178">
    <property type="entry name" value="Kringle_sf"/>
</dbReference>
<evidence type="ECO:0000259" key="10">
    <source>
        <dbReference type="PROSITE" id="PS50026"/>
    </source>
</evidence>
<organism evidence="12 13">
    <name type="scientific">Saccoglossus kowalevskii</name>
    <name type="common">Acorn worm</name>
    <dbReference type="NCBI Taxonomy" id="10224"/>
    <lineage>
        <taxon>Eukaryota</taxon>
        <taxon>Metazoa</taxon>
        <taxon>Hemichordata</taxon>
        <taxon>Enteropneusta</taxon>
        <taxon>Harrimaniidae</taxon>
        <taxon>Saccoglossus</taxon>
    </lineage>
</organism>
<dbReference type="InterPro" id="IPR013032">
    <property type="entry name" value="EGF-like_CS"/>
</dbReference>
<dbReference type="PROSITE" id="PS50070">
    <property type="entry name" value="KRINGLE_2"/>
    <property type="match status" value="1"/>
</dbReference>
<feature type="signal peptide" evidence="9">
    <location>
        <begin position="1"/>
        <end position="25"/>
    </location>
</feature>
<keyword evidence="2 6" id="KW-0420">Kringle</keyword>
<feature type="disulfide bond" evidence="5">
    <location>
        <begin position="247"/>
        <end position="257"/>
    </location>
</feature>
<evidence type="ECO:0000313" key="12">
    <source>
        <dbReference type="Proteomes" id="UP000694865"/>
    </source>
</evidence>
<dbReference type="InterPro" id="IPR000742">
    <property type="entry name" value="EGF"/>
</dbReference>
<sequence length="624" mass="68816">MDDTYVLFRCIICLVTGFILQTAICEDYDECYRNANGEDYRGTVSVTVSGNTCLNWMNDSLASYPFNPTYFPNSGLGDHNHCRNPNPSVYDAVFCFSSGVEHTIELCDIGNPNENCQTIVPTPDYCARQDACFNGAICIHPATDSFDYVCICQDGWRGRDCHVSIDDCELDSCHNGGICVDGHMSYTCTCQTGWTGEECETNIDECRTQDICQNGGTCEDSRGSYRCVCPSMYNGEHCEVGLDDHACSSNPCQNGECQVVRSENFYACLCNEGWQGVRCDEKVCNDCGNNRFPATTTHTDKSTFIHYNNLVTEKIKTVTDTATVRNEVTTQYFKTTPSWDMGQGKQRTDSANVAIVAGIIAIVVVSVAVTAAIMVLFAKRRLNSAKHGRRDSVVTEIENLSYDAATEMKQIEPDPKGRHQEAAYYSSVDEGEMYTEISNNHGNGIDANVGIYRTGESMHGTGHRTGVENPACESNTSLEFGSRLPLATVKVSDTHISNTVTAPDVTQSVDCDVINSKTEDNEIDGTEDIYAEIDSNHGSQDDENIVMDQSTRDGEDGNNTEGFTDNIVYERGDEICSNHGNQDDEIVRVGQSSSNELVPTRNRDDNNKTEGFVDNILYESNEDV</sequence>
<keyword evidence="8" id="KW-0472">Membrane</keyword>
<feature type="region of interest" description="Disordered" evidence="7">
    <location>
        <begin position="591"/>
        <end position="611"/>
    </location>
</feature>
<comment type="caution">
    <text evidence="5">Lacks conserved residue(s) required for the propagation of feature annotation.</text>
</comment>
<proteinExistence type="predicted"/>
<dbReference type="PROSITE" id="PS01186">
    <property type="entry name" value="EGF_2"/>
    <property type="match status" value="3"/>
</dbReference>